<dbReference type="Proteomes" id="UP000321746">
    <property type="component" value="Unassembled WGS sequence"/>
</dbReference>
<accession>A0A511XH17</accession>
<evidence type="ECO:0000313" key="2">
    <source>
        <dbReference type="Proteomes" id="UP000321746"/>
    </source>
</evidence>
<keyword evidence="2" id="KW-1185">Reference proteome</keyword>
<organism evidence="1 2">
    <name type="scientific">Acetobacter oeni</name>
    <dbReference type="NCBI Taxonomy" id="304077"/>
    <lineage>
        <taxon>Bacteria</taxon>
        <taxon>Pseudomonadati</taxon>
        <taxon>Pseudomonadota</taxon>
        <taxon>Alphaproteobacteria</taxon>
        <taxon>Acetobacterales</taxon>
        <taxon>Acetobacteraceae</taxon>
        <taxon>Acetobacter</taxon>
    </lineage>
</organism>
<dbReference type="PANTHER" id="PTHR45713:SF6">
    <property type="entry name" value="F5_8 TYPE C DOMAIN-CONTAINING PROTEIN"/>
    <property type="match status" value="1"/>
</dbReference>
<sequence length="449" mass="51547">MSVIIGFRTHIWNDDIEYIARRLKGAFSKADFVILADETHQTLDTGSLPKITHTADFSEFGLPSVPDWNVLWHNGDYPLYVLRRAFPDITHYLMVENDVLVNFDLDVLLDYIQKNNIDLVVHQIEKTSSEWGGYASIAEYFSNPMKCLFPFIAISGRAIDVLYKNRINHARMFLEKKTSQWPYCEGFIASSIMEDENLSVKDISEFCDPEHYSFNGCYHYLDREANIHGTICHPVRGIGFVQRRLDEDGPDIIFDRNSVLRRGLSNLKPRDFYNTLYRAVVGTKRIDKVNQFNDIALQEGWIMKPESINRALGAKSSQSSVCQYSRVQDVCLDAEGAVSGVPGKDHFFHTDLEFSPWWKAELYQSVNIKHIIIYNRSIHKERASKIHVEISENDQDWVTVASYPNGIIFDGIGGVPLVICVNSIMARFIKISLLDENFLHLSQVEVYDQ</sequence>
<dbReference type="InterPro" id="IPR051941">
    <property type="entry name" value="BG_Antigen-Binding_Lectin"/>
</dbReference>
<dbReference type="PANTHER" id="PTHR45713">
    <property type="entry name" value="FTP DOMAIN-CONTAINING PROTEIN"/>
    <property type="match status" value="1"/>
</dbReference>
<dbReference type="RefSeq" id="WP_146885585.1">
    <property type="nucleotide sequence ID" value="NZ_BJYG01000003.1"/>
</dbReference>
<comment type="caution">
    <text evidence="1">The sequence shown here is derived from an EMBL/GenBank/DDBJ whole genome shotgun (WGS) entry which is preliminary data.</text>
</comment>
<proteinExistence type="predicted"/>
<dbReference type="Gene3D" id="2.60.120.260">
    <property type="entry name" value="Galactose-binding domain-like"/>
    <property type="match status" value="1"/>
</dbReference>
<dbReference type="OrthoDB" id="9804725at2"/>
<name>A0A511XH17_9PROT</name>
<dbReference type="EMBL" id="BJYG01000003">
    <property type="protein sequence ID" value="GEN62237.1"/>
    <property type="molecule type" value="Genomic_DNA"/>
</dbReference>
<dbReference type="Pfam" id="PF22633">
    <property type="entry name" value="F5_F8_type_C_2"/>
    <property type="match status" value="1"/>
</dbReference>
<dbReference type="AlphaFoldDB" id="A0A511XH17"/>
<dbReference type="InterPro" id="IPR008979">
    <property type="entry name" value="Galactose-bd-like_sf"/>
</dbReference>
<gene>
    <name evidence="1" type="ORF">AOE01nite_04610</name>
</gene>
<evidence type="ECO:0000313" key="1">
    <source>
        <dbReference type="EMBL" id="GEN62237.1"/>
    </source>
</evidence>
<protein>
    <submittedName>
        <fullName evidence="1">Uncharacterized protein</fullName>
    </submittedName>
</protein>
<dbReference type="SUPFAM" id="SSF49785">
    <property type="entry name" value="Galactose-binding domain-like"/>
    <property type="match status" value="1"/>
</dbReference>
<reference evidence="1 2" key="1">
    <citation type="submission" date="2019-07" db="EMBL/GenBank/DDBJ databases">
        <title>Whole genome shotgun sequence of Acetobacter oeni NBRC 105207.</title>
        <authorList>
            <person name="Hosoyama A."/>
            <person name="Uohara A."/>
            <person name="Ohji S."/>
            <person name="Ichikawa N."/>
        </authorList>
    </citation>
    <scope>NUCLEOTIDE SEQUENCE [LARGE SCALE GENOMIC DNA]</scope>
    <source>
        <strain evidence="1 2">NBRC 105207</strain>
    </source>
</reference>